<comment type="caution">
    <text evidence="2">The sequence shown here is derived from an EMBL/GenBank/DDBJ whole genome shotgun (WGS) entry which is preliminary data.</text>
</comment>
<feature type="region of interest" description="Disordered" evidence="1">
    <location>
        <begin position="93"/>
        <end position="122"/>
    </location>
</feature>
<dbReference type="EMBL" id="JAJFAZ020000008">
    <property type="protein sequence ID" value="KAI5315131.1"/>
    <property type="molecule type" value="Genomic_DNA"/>
</dbReference>
<name>A0AAD4UZV5_PRUDU</name>
<dbReference type="AlphaFoldDB" id="A0AAD4UZV5"/>
<protein>
    <submittedName>
        <fullName evidence="2">Uncharacterized protein</fullName>
    </submittedName>
</protein>
<evidence type="ECO:0000313" key="3">
    <source>
        <dbReference type="Proteomes" id="UP001054821"/>
    </source>
</evidence>
<feature type="compositionally biased region" description="Polar residues" evidence="1">
    <location>
        <begin position="93"/>
        <end position="121"/>
    </location>
</feature>
<reference evidence="2 3" key="1">
    <citation type="journal article" date="2022" name="G3 (Bethesda)">
        <title>Whole-genome sequence and methylome profiling of the almond [Prunus dulcis (Mill.) D.A. Webb] cultivar 'Nonpareil'.</title>
        <authorList>
            <person name="D'Amico-Willman K.M."/>
            <person name="Ouma W.Z."/>
            <person name="Meulia T."/>
            <person name="Sideli G.M."/>
            <person name="Gradziel T.M."/>
            <person name="Fresnedo-Ramirez J."/>
        </authorList>
    </citation>
    <scope>NUCLEOTIDE SEQUENCE [LARGE SCALE GENOMIC DNA]</scope>
    <source>
        <strain evidence="2">Clone GOH B32 T37-40</strain>
    </source>
</reference>
<organism evidence="2 3">
    <name type="scientific">Prunus dulcis</name>
    <name type="common">Almond</name>
    <name type="synonym">Amygdalus dulcis</name>
    <dbReference type="NCBI Taxonomy" id="3755"/>
    <lineage>
        <taxon>Eukaryota</taxon>
        <taxon>Viridiplantae</taxon>
        <taxon>Streptophyta</taxon>
        <taxon>Embryophyta</taxon>
        <taxon>Tracheophyta</taxon>
        <taxon>Spermatophyta</taxon>
        <taxon>Magnoliopsida</taxon>
        <taxon>eudicotyledons</taxon>
        <taxon>Gunneridae</taxon>
        <taxon>Pentapetalae</taxon>
        <taxon>rosids</taxon>
        <taxon>fabids</taxon>
        <taxon>Rosales</taxon>
        <taxon>Rosaceae</taxon>
        <taxon>Amygdaloideae</taxon>
        <taxon>Amygdaleae</taxon>
        <taxon>Prunus</taxon>
    </lineage>
</organism>
<sequence>MKLLSAAIVNSHVVGLFLVWCCLWCQRVVHVGSHSSMSNETGDICDLGPFRRLILSSPHVKELSQTSAGGFLSSITSRANEIASSVLATIRSQSNKSNHGNETSVDKGNSGSTGDMSAESTADTHHAVNGSYKIEENHHGIVNVDLEHQDGDVDRKLDQN</sequence>
<keyword evidence="3" id="KW-1185">Reference proteome</keyword>
<proteinExistence type="predicted"/>
<dbReference type="Proteomes" id="UP001054821">
    <property type="component" value="Chromosome 8"/>
</dbReference>
<evidence type="ECO:0000256" key="1">
    <source>
        <dbReference type="SAM" id="MobiDB-lite"/>
    </source>
</evidence>
<gene>
    <name evidence="2" type="ORF">L3X38_044307</name>
</gene>
<evidence type="ECO:0000313" key="2">
    <source>
        <dbReference type="EMBL" id="KAI5315131.1"/>
    </source>
</evidence>
<accession>A0AAD4UZV5</accession>